<gene>
    <name evidence="1" type="ORF">PQ457_01890</name>
</gene>
<keyword evidence="2" id="KW-1185">Reference proteome</keyword>
<sequence length="102" mass="10560">MAYRAKPSGVRLTEADAATIKGMLARGDRQHDIAAWFGVNGGRIAEVATGRTFGSIVATPVSNLPPPGPYPAATDAYAALSALRTAKQAIVAAEAMVSVHLR</sequence>
<organism evidence="1 2">
    <name type="scientific">Novosphingobium humi</name>
    <dbReference type="NCBI Taxonomy" id="2282397"/>
    <lineage>
        <taxon>Bacteria</taxon>
        <taxon>Pseudomonadati</taxon>
        <taxon>Pseudomonadota</taxon>
        <taxon>Alphaproteobacteria</taxon>
        <taxon>Sphingomonadales</taxon>
        <taxon>Sphingomonadaceae</taxon>
        <taxon>Novosphingobium</taxon>
    </lineage>
</organism>
<dbReference type="Proteomes" id="UP001218231">
    <property type="component" value="Chromosome"/>
</dbReference>
<proteinExistence type="predicted"/>
<dbReference type="RefSeq" id="WP_273618115.1">
    <property type="nucleotide sequence ID" value="NZ_CP117417.1"/>
</dbReference>
<reference evidence="1 2" key="1">
    <citation type="submission" date="2023-02" db="EMBL/GenBank/DDBJ databases">
        <title>Genome sequence of Novosphingobium humi KACC 19094.</title>
        <authorList>
            <person name="Kim S."/>
            <person name="Heo J."/>
            <person name="Kwon S.-W."/>
        </authorList>
    </citation>
    <scope>NUCLEOTIDE SEQUENCE [LARGE SCALE GENOMIC DNA]</scope>
    <source>
        <strain evidence="1 2">KACC 19094</strain>
    </source>
</reference>
<evidence type="ECO:0000313" key="2">
    <source>
        <dbReference type="Proteomes" id="UP001218231"/>
    </source>
</evidence>
<evidence type="ECO:0008006" key="3">
    <source>
        <dbReference type="Google" id="ProtNLM"/>
    </source>
</evidence>
<accession>A0ABY7U0Y7</accession>
<evidence type="ECO:0000313" key="1">
    <source>
        <dbReference type="EMBL" id="WCT77754.1"/>
    </source>
</evidence>
<dbReference type="EMBL" id="CP117417">
    <property type="protein sequence ID" value="WCT77754.1"/>
    <property type="molecule type" value="Genomic_DNA"/>
</dbReference>
<protein>
    <recommendedName>
        <fullName evidence="3">Transposase IS30-like HTH domain-containing protein</fullName>
    </recommendedName>
</protein>
<name>A0ABY7U0Y7_9SPHN</name>